<protein>
    <submittedName>
        <fullName evidence="1">Uncharacterized protein</fullName>
    </submittedName>
</protein>
<dbReference type="EMBL" id="JAYMYR010000004">
    <property type="protein sequence ID" value="KAK7369908.1"/>
    <property type="molecule type" value="Genomic_DNA"/>
</dbReference>
<organism evidence="1 2">
    <name type="scientific">Phaseolus coccineus</name>
    <name type="common">Scarlet runner bean</name>
    <name type="synonym">Phaseolus multiflorus</name>
    <dbReference type="NCBI Taxonomy" id="3886"/>
    <lineage>
        <taxon>Eukaryota</taxon>
        <taxon>Viridiplantae</taxon>
        <taxon>Streptophyta</taxon>
        <taxon>Embryophyta</taxon>
        <taxon>Tracheophyta</taxon>
        <taxon>Spermatophyta</taxon>
        <taxon>Magnoliopsida</taxon>
        <taxon>eudicotyledons</taxon>
        <taxon>Gunneridae</taxon>
        <taxon>Pentapetalae</taxon>
        <taxon>rosids</taxon>
        <taxon>fabids</taxon>
        <taxon>Fabales</taxon>
        <taxon>Fabaceae</taxon>
        <taxon>Papilionoideae</taxon>
        <taxon>50 kb inversion clade</taxon>
        <taxon>NPAAA clade</taxon>
        <taxon>indigoferoid/millettioid clade</taxon>
        <taxon>Phaseoleae</taxon>
        <taxon>Phaseolus</taxon>
    </lineage>
</organism>
<evidence type="ECO:0000313" key="2">
    <source>
        <dbReference type="Proteomes" id="UP001374584"/>
    </source>
</evidence>
<sequence length="68" mass="8007">MLVIFPCFADHIYFYLFILQPIFEKHCNALFMLFITFSATACGIQRCRLMIVQRSIEICFTKFLSITS</sequence>
<dbReference type="Proteomes" id="UP001374584">
    <property type="component" value="Unassembled WGS sequence"/>
</dbReference>
<evidence type="ECO:0000313" key="1">
    <source>
        <dbReference type="EMBL" id="KAK7369908.1"/>
    </source>
</evidence>
<keyword evidence="2" id="KW-1185">Reference proteome</keyword>
<gene>
    <name evidence="1" type="ORF">VNO80_11956</name>
</gene>
<comment type="caution">
    <text evidence="1">The sequence shown here is derived from an EMBL/GenBank/DDBJ whole genome shotgun (WGS) entry which is preliminary data.</text>
</comment>
<dbReference type="AlphaFoldDB" id="A0AAN9NHF6"/>
<reference evidence="1 2" key="1">
    <citation type="submission" date="2024-01" db="EMBL/GenBank/DDBJ databases">
        <title>The genomes of 5 underutilized Papilionoideae crops provide insights into root nodulation and disease resistanc.</title>
        <authorList>
            <person name="Jiang F."/>
        </authorList>
    </citation>
    <scope>NUCLEOTIDE SEQUENCE [LARGE SCALE GENOMIC DNA]</scope>
    <source>
        <strain evidence="1">JINMINGXINNONG_FW02</strain>
        <tissue evidence="1">Leaves</tissue>
    </source>
</reference>
<name>A0AAN9NHF6_PHACN</name>
<accession>A0AAN9NHF6</accession>
<proteinExistence type="predicted"/>